<gene>
    <name evidence="2" type="ORF">AVEN_73265_1</name>
</gene>
<dbReference type="EMBL" id="BGPR01000785">
    <property type="protein sequence ID" value="GBM35470.1"/>
    <property type="molecule type" value="Genomic_DNA"/>
</dbReference>
<organism evidence="2 3">
    <name type="scientific">Araneus ventricosus</name>
    <name type="common">Orbweaver spider</name>
    <name type="synonym">Epeira ventricosa</name>
    <dbReference type="NCBI Taxonomy" id="182803"/>
    <lineage>
        <taxon>Eukaryota</taxon>
        <taxon>Metazoa</taxon>
        <taxon>Ecdysozoa</taxon>
        <taxon>Arthropoda</taxon>
        <taxon>Chelicerata</taxon>
        <taxon>Arachnida</taxon>
        <taxon>Araneae</taxon>
        <taxon>Araneomorphae</taxon>
        <taxon>Entelegynae</taxon>
        <taxon>Araneoidea</taxon>
        <taxon>Araneidae</taxon>
        <taxon>Araneus</taxon>
    </lineage>
</organism>
<evidence type="ECO:0000313" key="3">
    <source>
        <dbReference type="Proteomes" id="UP000499080"/>
    </source>
</evidence>
<reference evidence="2 3" key="1">
    <citation type="journal article" date="2019" name="Sci. Rep.">
        <title>Orb-weaving spider Araneus ventricosus genome elucidates the spidroin gene catalogue.</title>
        <authorList>
            <person name="Kono N."/>
            <person name="Nakamura H."/>
            <person name="Ohtoshi R."/>
            <person name="Moran D.A.P."/>
            <person name="Shinohara A."/>
            <person name="Yoshida Y."/>
            <person name="Fujiwara M."/>
            <person name="Mori M."/>
            <person name="Tomita M."/>
            <person name="Arakawa K."/>
        </authorList>
    </citation>
    <scope>NUCLEOTIDE SEQUENCE [LARGE SCALE GENOMIC DNA]</scope>
</reference>
<dbReference type="Proteomes" id="UP000499080">
    <property type="component" value="Unassembled WGS sequence"/>
</dbReference>
<feature type="transmembrane region" description="Helical" evidence="1">
    <location>
        <begin position="40"/>
        <end position="60"/>
    </location>
</feature>
<comment type="caution">
    <text evidence="2">The sequence shown here is derived from an EMBL/GenBank/DDBJ whole genome shotgun (WGS) entry which is preliminary data.</text>
</comment>
<proteinExistence type="predicted"/>
<evidence type="ECO:0000256" key="1">
    <source>
        <dbReference type="SAM" id="Phobius"/>
    </source>
</evidence>
<keyword evidence="1" id="KW-0472">Membrane</keyword>
<keyword evidence="1" id="KW-1133">Transmembrane helix</keyword>
<name>A0A4Y2F1S6_ARAVE</name>
<dbReference type="AlphaFoldDB" id="A0A4Y2F1S6"/>
<sequence>MEKVLYKTVTRRMLMHGAGVWCLHPTVRIARKVSSIQRGFLLAIIGACGTTPTAALQVILEISPLHLQLQLDASVTAKTNIKTFHTSGC</sequence>
<evidence type="ECO:0000313" key="2">
    <source>
        <dbReference type="EMBL" id="GBM35470.1"/>
    </source>
</evidence>
<accession>A0A4Y2F1S6</accession>
<keyword evidence="1" id="KW-0812">Transmembrane</keyword>
<dbReference type="OrthoDB" id="411871at2759"/>
<protein>
    <submittedName>
        <fullName evidence="2">Uncharacterized protein</fullName>
    </submittedName>
</protein>
<keyword evidence="3" id="KW-1185">Reference proteome</keyword>